<proteinExistence type="predicted"/>
<comment type="pathway">
    <text evidence="1">Cofactor biosynthesis; riboflavin biosynthesis.</text>
</comment>
<dbReference type="PANTHER" id="PTHR21327">
    <property type="entry name" value="GTP CYCLOHYDROLASE II-RELATED"/>
    <property type="match status" value="1"/>
</dbReference>
<evidence type="ECO:0000256" key="3">
    <source>
        <dbReference type="ARBA" id="ARBA00022723"/>
    </source>
</evidence>
<dbReference type="InterPro" id="IPR036144">
    <property type="entry name" value="RibA-like_sf"/>
</dbReference>
<sequence>MPNHKHKIESLQGVGNFEKIGTYQLPIKVDGKIFSFSVDYFEFPNDQRYSVLFAGDIKNGKDILARINSECIWGRFGSAQCDCDWQFDEAKRRIEKERKGIIIFAHDQIGKGIGLRSHALINAEASRHDASKPLYEKDIWYEGFKKLGFKVEYRDFMDAAEILKHYGITSVRLLTNNPKKINELKKYGIKVKREPIVVPLDKFNEVEMMIKEKKGKHLLRF</sequence>
<dbReference type="Pfam" id="PF00925">
    <property type="entry name" value="GTP_cyclohydro2"/>
    <property type="match status" value="1"/>
</dbReference>
<dbReference type="EMBL" id="MHJU01000025">
    <property type="protein sequence ID" value="OGY72704.1"/>
    <property type="molecule type" value="Genomic_DNA"/>
</dbReference>
<dbReference type="GO" id="GO:0005829">
    <property type="term" value="C:cytosol"/>
    <property type="evidence" value="ECO:0007669"/>
    <property type="project" value="TreeGrafter"/>
</dbReference>
<evidence type="ECO:0000313" key="6">
    <source>
        <dbReference type="Proteomes" id="UP000178315"/>
    </source>
</evidence>
<dbReference type="SUPFAM" id="SSF142695">
    <property type="entry name" value="RibA-like"/>
    <property type="match status" value="1"/>
</dbReference>
<dbReference type="GO" id="GO:0046872">
    <property type="term" value="F:metal ion binding"/>
    <property type="evidence" value="ECO:0007669"/>
    <property type="project" value="UniProtKB-KW"/>
</dbReference>
<evidence type="ECO:0000256" key="2">
    <source>
        <dbReference type="ARBA" id="ARBA00022619"/>
    </source>
</evidence>
<organism evidence="5 6">
    <name type="scientific">Candidatus Jacksonbacteria bacterium RIFCSPLOWO2_02_FULL_44_20</name>
    <dbReference type="NCBI Taxonomy" id="1798460"/>
    <lineage>
        <taxon>Bacteria</taxon>
        <taxon>Candidatus Jacksoniibacteriota</taxon>
    </lineage>
</organism>
<gene>
    <name evidence="5" type="ORF">A3H61_04660</name>
</gene>
<dbReference type="GO" id="GO:0008686">
    <property type="term" value="F:3,4-dihydroxy-2-butanone-4-phosphate synthase activity"/>
    <property type="evidence" value="ECO:0007669"/>
    <property type="project" value="TreeGrafter"/>
</dbReference>
<feature type="domain" description="GTP cyclohydrolase II" evidence="4">
    <location>
        <begin position="38"/>
        <end position="193"/>
    </location>
</feature>
<keyword evidence="2" id="KW-0686">Riboflavin biosynthesis</keyword>
<dbReference type="Gene3D" id="3.40.50.10990">
    <property type="entry name" value="GTP cyclohydrolase II"/>
    <property type="match status" value="1"/>
</dbReference>
<dbReference type="AlphaFoldDB" id="A0A1G2A785"/>
<dbReference type="GO" id="GO:0009231">
    <property type="term" value="P:riboflavin biosynthetic process"/>
    <property type="evidence" value="ECO:0007669"/>
    <property type="project" value="UniProtKB-UniPathway"/>
</dbReference>
<dbReference type="InterPro" id="IPR032677">
    <property type="entry name" value="GTP_cyclohydro_II"/>
</dbReference>
<keyword evidence="3" id="KW-0479">Metal-binding</keyword>
<dbReference type="UniPathway" id="UPA00275"/>
<protein>
    <recommendedName>
        <fullName evidence="4">GTP cyclohydrolase II domain-containing protein</fullName>
    </recommendedName>
</protein>
<evidence type="ECO:0000256" key="1">
    <source>
        <dbReference type="ARBA" id="ARBA00005104"/>
    </source>
</evidence>
<dbReference type="Proteomes" id="UP000178315">
    <property type="component" value="Unassembled WGS sequence"/>
</dbReference>
<dbReference type="PANTHER" id="PTHR21327:SF18">
    <property type="entry name" value="3,4-DIHYDROXY-2-BUTANONE 4-PHOSPHATE SYNTHASE"/>
    <property type="match status" value="1"/>
</dbReference>
<evidence type="ECO:0000259" key="4">
    <source>
        <dbReference type="Pfam" id="PF00925"/>
    </source>
</evidence>
<accession>A0A1G2A785</accession>
<reference evidence="5 6" key="1">
    <citation type="journal article" date="2016" name="Nat. Commun.">
        <title>Thousands of microbial genomes shed light on interconnected biogeochemical processes in an aquifer system.</title>
        <authorList>
            <person name="Anantharaman K."/>
            <person name="Brown C.T."/>
            <person name="Hug L.A."/>
            <person name="Sharon I."/>
            <person name="Castelle C.J."/>
            <person name="Probst A.J."/>
            <person name="Thomas B.C."/>
            <person name="Singh A."/>
            <person name="Wilkins M.J."/>
            <person name="Karaoz U."/>
            <person name="Brodie E.L."/>
            <person name="Williams K.H."/>
            <person name="Hubbard S.S."/>
            <person name="Banfield J.F."/>
        </authorList>
    </citation>
    <scope>NUCLEOTIDE SEQUENCE [LARGE SCALE GENOMIC DNA]</scope>
</reference>
<evidence type="ECO:0000313" key="5">
    <source>
        <dbReference type="EMBL" id="OGY72704.1"/>
    </source>
</evidence>
<comment type="caution">
    <text evidence="5">The sequence shown here is derived from an EMBL/GenBank/DDBJ whole genome shotgun (WGS) entry which is preliminary data.</text>
</comment>
<name>A0A1G2A785_9BACT</name>